<dbReference type="RefSeq" id="WP_235212728.1">
    <property type="nucleotide sequence ID" value="NZ_CABVQD010000001.1"/>
</dbReference>
<dbReference type="InterPro" id="IPR041698">
    <property type="entry name" value="Methyltransf_25"/>
</dbReference>
<proteinExistence type="predicted"/>
<accession>A0A6P2GUG5</accession>
<keyword evidence="3" id="KW-0489">Methyltransferase</keyword>
<evidence type="ECO:0000259" key="2">
    <source>
        <dbReference type="Pfam" id="PF13649"/>
    </source>
</evidence>
<dbReference type="Pfam" id="PF13649">
    <property type="entry name" value="Methyltransf_25"/>
    <property type="match status" value="1"/>
</dbReference>
<dbReference type="InterPro" id="IPR029063">
    <property type="entry name" value="SAM-dependent_MTases_sf"/>
</dbReference>
<evidence type="ECO:0000313" key="4">
    <source>
        <dbReference type="Proteomes" id="UP000494330"/>
    </source>
</evidence>
<feature type="compositionally biased region" description="Polar residues" evidence="1">
    <location>
        <begin position="13"/>
        <end position="22"/>
    </location>
</feature>
<dbReference type="SUPFAM" id="SSF53335">
    <property type="entry name" value="S-adenosyl-L-methionine-dependent methyltransferases"/>
    <property type="match status" value="1"/>
</dbReference>
<feature type="region of interest" description="Disordered" evidence="1">
    <location>
        <begin position="1"/>
        <end position="24"/>
    </location>
</feature>
<dbReference type="EC" id="2.1.1.-" evidence="3"/>
<feature type="domain" description="Methyltransferase" evidence="2">
    <location>
        <begin position="52"/>
        <end position="143"/>
    </location>
</feature>
<protein>
    <submittedName>
        <fullName evidence="3">Putative S-adenosylmethionine-dependent methyltransferase/MSMEI_2290</fullName>
        <ecNumber evidence="3">2.1.1.-</ecNumber>
    </submittedName>
</protein>
<gene>
    <name evidence="3" type="ORF">BPA30113_00070</name>
</gene>
<reference evidence="3 4" key="1">
    <citation type="submission" date="2019-09" db="EMBL/GenBank/DDBJ databases">
        <authorList>
            <person name="Depoorter E."/>
        </authorList>
    </citation>
    <scope>NUCLEOTIDE SEQUENCE [LARGE SCALE GENOMIC DNA]</scope>
    <source>
        <strain evidence="3">LMG 30113</strain>
    </source>
</reference>
<dbReference type="GO" id="GO:0032259">
    <property type="term" value="P:methylation"/>
    <property type="evidence" value="ECO:0007669"/>
    <property type="project" value="UniProtKB-KW"/>
</dbReference>
<name>A0A6P2GUG5_9BURK</name>
<dbReference type="EMBL" id="CABVQD010000001">
    <property type="protein sequence ID" value="VWB08143.1"/>
    <property type="molecule type" value="Genomic_DNA"/>
</dbReference>
<keyword evidence="3" id="KW-0808">Transferase</keyword>
<dbReference type="GO" id="GO:0008168">
    <property type="term" value="F:methyltransferase activity"/>
    <property type="evidence" value="ECO:0007669"/>
    <property type="project" value="UniProtKB-KW"/>
</dbReference>
<evidence type="ECO:0000313" key="3">
    <source>
        <dbReference type="EMBL" id="VWB08143.1"/>
    </source>
</evidence>
<dbReference type="Proteomes" id="UP000494330">
    <property type="component" value="Unassembled WGS sequence"/>
</dbReference>
<evidence type="ECO:0000256" key="1">
    <source>
        <dbReference type="SAM" id="MobiDB-lite"/>
    </source>
</evidence>
<sequence>MLEIRFTGFDATSGPQPKSFKQPTPEYVRMFPDPWLDRWLPLINARAADRPVLEIGCGYGDDTATLASAGLHVIGFDLSLAAVAATKIRVPSAKIARRDIRDPLPDDATDVGVALASLSLHYFSWDETVSIVDRVRSAIRPGGVLLCRLNSTLDSNFGAEGHEEIEPGYFLVDGQPKRFFDENAVRRLFADGWNTLALEHVMTDKYRQPKAAWEIVLERPSSTNQ</sequence>
<dbReference type="CDD" id="cd02440">
    <property type="entry name" value="AdoMet_MTases"/>
    <property type="match status" value="1"/>
</dbReference>
<organism evidence="3 4">
    <name type="scientific">Burkholderia paludis</name>
    <dbReference type="NCBI Taxonomy" id="1506587"/>
    <lineage>
        <taxon>Bacteria</taxon>
        <taxon>Pseudomonadati</taxon>
        <taxon>Pseudomonadota</taxon>
        <taxon>Betaproteobacteria</taxon>
        <taxon>Burkholderiales</taxon>
        <taxon>Burkholderiaceae</taxon>
        <taxon>Burkholderia</taxon>
        <taxon>Burkholderia cepacia complex</taxon>
    </lineage>
</organism>
<dbReference type="Gene3D" id="3.40.50.150">
    <property type="entry name" value="Vaccinia Virus protein VP39"/>
    <property type="match status" value="1"/>
</dbReference>
<keyword evidence="4" id="KW-1185">Reference proteome</keyword>
<dbReference type="AlphaFoldDB" id="A0A6P2GUG5"/>